<reference evidence="1" key="1">
    <citation type="journal article" date="2012" name="Proc. Natl. Acad. Sci. U.S.A.">
        <title>Antigenic diversity is generated by distinct evolutionary mechanisms in African trypanosome species.</title>
        <authorList>
            <person name="Jackson A.P."/>
            <person name="Berry A."/>
            <person name="Aslett M."/>
            <person name="Allison H.C."/>
            <person name="Burton P."/>
            <person name="Vavrova-Anderson J."/>
            <person name="Brown R."/>
            <person name="Browne H."/>
            <person name="Corton N."/>
            <person name="Hauser H."/>
            <person name="Gamble J."/>
            <person name="Gilderthorp R."/>
            <person name="Marcello L."/>
            <person name="McQuillan J."/>
            <person name="Otto T.D."/>
            <person name="Quail M.A."/>
            <person name="Sanders M.J."/>
            <person name="van Tonder A."/>
            <person name="Ginger M.L."/>
            <person name="Field M.C."/>
            <person name="Barry J.D."/>
            <person name="Hertz-Fowler C."/>
            <person name="Berriman M."/>
        </authorList>
    </citation>
    <scope>NUCLEOTIDE SEQUENCE</scope>
    <source>
        <strain evidence="1">Y486</strain>
    </source>
</reference>
<evidence type="ECO:0000313" key="1">
    <source>
        <dbReference type="EMBL" id="CCC53388.1"/>
    </source>
</evidence>
<sequence length="540" mass="62246">MFFELEPIQEMLQKKHKLEDTGEARRPVSLYIEELVELYFLRPSKYERDDNGKNGFVTYSLDEICPHLAKQIGSIVYHYHLVNDKHVPSTYSCSSIPLNTPKRPFIASILAVLIHDFVFDFCGVSIPTAAFDRWFLYVHNIHERPISRLLLRAKIHIANCIAKRLRKAITGQGMIRQNINCLAFYNSFSERICRIISLFACGDAAELGDFHGSTFSFQDLRHILSLGFPNKSTWERTLLRPIWNELFELLDTVASDRKKSSILDSESVFISGINACIDISEFLQVYFADHTKKPSTDIQHMDRMFLSASSGEFATLCLFMGLKRAFSSYISGVAFSRQQTELFTSAMLKLFDRIISLLLFTSRTNRHFVLLDAFQTYWSGQINKCPSETLENHLSENKPSEVVFEEDTWFKRVEEDSVFYVHNEKSIEFVFSDCVTDPLRSDYNRSRFLACINIQRCNTLRRSDSNHEGDIYGSYSKYSNVPVISTMAIGEANIDNKWIFLTIPVDTAEESTTIEHFLRNETEISHKKCIDSKLISFCTL</sequence>
<dbReference type="AlphaFoldDB" id="G0UC40"/>
<proteinExistence type="predicted"/>
<name>G0UC40_TRYVY</name>
<accession>G0UC40</accession>
<dbReference type="EMBL" id="HE573027">
    <property type="protein sequence ID" value="CCC53388.1"/>
    <property type="molecule type" value="Genomic_DNA"/>
</dbReference>
<protein>
    <submittedName>
        <fullName evidence="1">Uncharacterized protein</fullName>
    </submittedName>
</protein>
<gene>
    <name evidence="1" type="ORF">TVY486_1108720</name>
</gene>
<dbReference type="VEuPathDB" id="TriTrypDB:TvY486_1108720"/>
<organism evidence="1">
    <name type="scientific">Trypanosoma vivax (strain Y486)</name>
    <dbReference type="NCBI Taxonomy" id="1055687"/>
    <lineage>
        <taxon>Eukaryota</taxon>
        <taxon>Discoba</taxon>
        <taxon>Euglenozoa</taxon>
        <taxon>Kinetoplastea</taxon>
        <taxon>Metakinetoplastina</taxon>
        <taxon>Trypanosomatida</taxon>
        <taxon>Trypanosomatidae</taxon>
        <taxon>Trypanosoma</taxon>
        <taxon>Duttonella</taxon>
    </lineage>
</organism>